<keyword evidence="2" id="KW-1185">Reference proteome</keyword>
<organism evidence="1 2">
    <name type="scientific">Proteus phage phiP4-3</name>
    <dbReference type="NCBI Taxonomy" id="2065203"/>
    <lineage>
        <taxon>Viruses</taxon>
        <taxon>Duplodnaviria</taxon>
        <taxon>Heunggongvirae</taxon>
        <taxon>Uroviricota</taxon>
        <taxon>Caudoviricetes</taxon>
        <taxon>Pantevenvirales</taxon>
        <taxon>Straboviridae</taxon>
        <taxon>Bragavirus</taxon>
        <taxon>Bragavirus p43</taxon>
    </lineage>
</organism>
<name>A0A2I6PFY3_9CAUD</name>
<evidence type="ECO:0000313" key="2">
    <source>
        <dbReference type="Proteomes" id="UP000240538"/>
    </source>
</evidence>
<sequence>MWVPAKELSQNCLYRLNPEYTEQWKLFNKYQWMLDNRPFRITHVYRKPVKVWDQNPKLIGDLLKHQEHSLRDIKDFSAYMYEEDLKYLEVSVKPFSVEEHNAYVFIFDKMPS</sequence>
<gene>
    <name evidence="1" type="ORF">phiP43_263</name>
</gene>
<dbReference type="EMBL" id="MG696114">
    <property type="protein sequence ID" value="AUM58621.1"/>
    <property type="molecule type" value="Genomic_DNA"/>
</dbReference>
<reference evidence="1 2" key="1">
    <citation type="submission" date="2017-12" db="EMBL/GenBank/DDBJ databases">
        <title>Complete genome sequence and characterization of bacteriophage phiP4-3 infecting Proteus pennea.</title>
        <authorList>
            <person name="He Y."/>
            <person name="Yang H."/>
        </authorList>
    </citation>
    <scope>NUCLEOTIDE SEQUENCE [LARGE SCALE GENOMIC DNA]</scope>
</reference>
<protein>
    <submittedName>
        <fullName evidence="1">Uncharacterized protein</fullName>
    </submittedName>
</protein>
<evidence type="ECO:0000313" key="1">
    <source>
        <dbReference type="EMBL" id="AUM58621.1"/>
    </source>
</evidence>
<proteinExistence type="predicted"/>
<dbReference type="Proteomes" id="UP000240538">
    <property type="component" value="Segment"/>
</dbReference>
<accession>A0A2I6PFY3</accession>